<dbReference type="InterPro" id="IPR002885">
    <property type="entry name" value="PPR_rpt"/>
</dbReference>
<dbReference type="Pfam" id="PF13041">
    <property type="entry name" value="PPR_2"/>
    <property type="match status" value="1"/>
</dbReference>
<evidence type="ECO:0000313" key="8">
    <source>
        <dbReference type="EMBL" id="KAL0081223.1"/>
    </source>
</evidence>
<keyword evidence="6" id="KW-0175">Coiled coil</keyword>
<evidence type="ECO:0000256" key="4">
    <source>
        <dbReference type="ARBA" id="ARBA00044511"/>
    </source>
</evidence>
<feature type="coiled-coil region" evidence="6">
    <location>
        <begin position="976"/>
        <end position="1003"/>
    </location>
</feature>
<evidence type="ECO:0000256" key="1">
    <source>
        <dbReference type="ARBA" id="ARBA00006192"/>
    </source>
</evidence>
<keyword evidence="2" id="KW-0677">Repeat</keyword>
<feature type="repeat" description="PPR" evidence="5">
    <location>
        <begin position="820"/>
        <end position="854"/>
    </location>
</feature>
<reference evidence="8 9" key="1">
    <citation type="submission" date="2024-04" db="EMBL/GenBank/DDBJ databases">
        <title>Symmetric and asymmetric DNA N6-adenine methylation regulates different biological responses in Mucorales.</title>
        <authorList>
            <consortium name="Lawrence Berkeley National Laboratory"/>
            <person name="Lax C."/>
            <person name="Mondo S.J."/>
            <person name="Osorio-Concepcion M."/>
            <person name="Muszewska A."/>
            <person name="Corrochano-Luque M."/>
            <person name="Gutierrez G."/>
            <person name="Riley R."/>
            <person name="Lipzen A."/>
            <person name="Guo J."/>
            <person name="Hundley H."/>
            <person name="Amirebrahimi M."/>
            <person name="Ng V."/>
            <person name="Lorenzo-Gutierrez D."/>
            <person name="Binder U."/>
            <person name="Yang J."/>
            <person name="Song Y."/>
            <person name="Canovas D."/>
            <person name="Navarro E."/>
            <person name="Freitag M."/>
            <person name="Gabaldon T."/>
            <person name="Grigoriev I.V."/>
            <person name="Corrochano L.M."/>
            <person name="Nicolas F.E."/>
            <person name="Garre V."/>
        </authorList>
    </citation>
    <scope>NUCLEOTIDE SEQUENCE [LARGE SCALE GENOMIC DNA]</scope>
    <source>
        <strain evidence="8 9">L51</strain>
    </source>
</reference>
<feature type="compositionally biased region" description="Low complexity" evidence="7">
    <location>
        <begin position="18"/>
        <end position="41"/>
    </location>
</feature>
<comment type="similarity">
    <text evidence="1">Belongs to the CCM1 family.</text>
</comment>
<accession>A0ABR3ASA1</accession>
<feature type="repeat" description="PPR" evidence="5">
    <location>
        <begin position="371"/>
        <end position="405"/>
    </location>
</feature>
<feature type="repeat" description="PPR" evidence="5">
    <location>
        <begin position="335"/>
        <end position="370"/>
    </location>
</feature>
<comment type="function">
    <text evidence="3">Regulates mitochondrial small subunit maturation by controlling 15S rRNA 5'-end processing. Localizes to the 5' precursor of the 15S rRNA in a position that is subsequently occupied by mS47 in the mature yeast mtSSU. Uses structure and sequence-specific RNA recognition, binding to a single-stranded region of the precursor and specifically recognizing bases -6 to -1. The exchange of Ccm1 for mS47 is coupled to the irreversible removal of precursor rRNA that is accompanied by conformational changes of the mitoribosomal proteins uS5m and mS26. These conformational changes signal completion of 5'-end rRNA processing through protection of the mature 5'-end of the 15S rRNA and stabilization of mS47. The removal of the 5' precursor together with the dissociation of Ccm1 may be catalyzed by the 5'-3' exoribonuclease Pet127. Involved in the specific removal of group I introns in mitochondrial encoded transcripts.</text>
</comment>
<keyword evidence="9" id="KW-1185">Reference proteome</keyword>
<feature type="compositionally biased region" description="Low complexity" evidence="7">
    <location>
        <begin position="91"/>
        <end position="100"/>
    </location>
</feature>
<comment type="caution">
    <text evidence="8">The sequence shown here is derived from an EMBL/GenBank/DDBJ whole genome shotgun (WGS) entry which is preliminary data.</text>
</comment>
<evidence type="ECO:0000313" key="9">
    <source>
        <dbReference type="Proteomes" id="UP001448207"/>
    </source>
</evidence>
<evidence type="ECO:0000256" key="2">
    <source>
        <dbReference type="ARBA" id="ARBA00022737"/>
    </source>
</evidence>
<feature type="compositionally biased region" description="Polar residues" evidence="7">
    <location>
        <begin position="69"/>
        <end position="84"/>
    </location>
</feature>
<dbReference type="EMBL" id="JBCLYO010000018">
    <property type="protein sequence ID" value="KAL0081223.1"/>
    <property type="molecule type" value="Genomic_DNA"/>
</dbReference>
<evidence type="ECO:0008006" key="10">
    <source>
        <dbReference type="Google" id="ProtNLM"/>
    </source>
</evidence>
<protein>
    <recommendedName>
        <fullName evidence="10">Pentacotripeptide-repeat region of PRORP domain-containing protein</fullName>
    </recommendedName>
</protein>
<feature type="repeat" description="PPR" evidence="5">
    <location>
        <begin position="855"/>
        <end position="889"/>
    </location>
</feature>
<name>A0ABR3ASA1_PHYBL</name>
<dbReference type="Proteomes" id="UP001448207">
    <property type="component" value="Unassembled WGS sequence"/>
</dbReference>
<evidence type="ECO:0000256" key="5">
    <source>
        <dbReference type="PROSITE-ProRule" id="PRU00708"/>
    </source>
</evidence>
<evidence type="ECO:0000256" key="6">
    <source>
        <dbReference type="SAM" id="Coils"/>
    </source>
</evidence>
<organism evidence="8 9">
    <name type="scientific">Phycomyces blakesleeanus</name>
    <dbReference type="NCBI Taxonomy" id="4837"/>
    <lineage>
        <taxon>Eukaryota</taxon>
        <taxon>Fungi</taxon>
        <taxon>Fungi incertae sedis</taxon>
        <taxon>Mucoromycota</taxon>
        <taxon>Mucoromycotina</taxon>
        <taxon>Mucoromycetes</taxon>
        <taxon>Mucorales</taxon>
        <taxon>Phycomycetaceae</taxon>
        <taxon>Phycomyces</taxon>
    </lineage>
</organism>
<dbReference type="Gene3D" id="1.25.40.10">
    <property type="entry name" value="Tetratricopeptide repeat domain"/>
    <property type="match status" value="7"/>
</dbReference>
<dbReference type="PROSITE" id="PS51375">
    <property type="entry name" value="PPR"/>
    <property type="match status" value="4"/>
</dbReference>
<gene>
    <name evidence="8" type="ORF">J3Q64DRAFT_1681344</name>
</gene>
<dbReference type="Pfam" id="PF01535">
    <property type="entry name" value="PPR"/>
    <property type="match status" value="5"/>
</dbReference>
<dbReference type="InterPro" id="IPR011990">
    <property type="entry name" value="TPR-like_helical_dom_sf"/>
</dbReference>
<comment type="subunit">
    <text evidence="4">Binds to mitochondrial small subunit 15S rRNA.</text>
</comment>
<dbReference type="PANTHER" id="PTHR47447:SF17">
    <property type="entry name" value="OS12G0638900 PROTEIN"/>
    <property type="match status" value="1"/>
</dbReference>
<evidence type="ECO:0000256" key="3">
    <source>
        <dbReference type="ARBA" id="ARBA00044493"/>
    </source>
</evidence>
<feature type="compositionally biased region" description="Polar residues" evidence="7">
    <location>
        <begin position="1"/>
        <end position="17"/>
    </location>
</feature>
<feature type="compositionally biased region" description="Polar residues" evidence="7">
    <location>
        <begin position="50"/>
        <end position="60"/>
    </location>
</feature>
<feature type="region of interest" description="Disordered" evidence="7">
    <location>
        <begin position="1"/>
        <end position="116"/>
    </location>
</feature>
<dbReference type="NCBIfam" id="TIGR00756">
    <property type="entry name" value="PPR"/>
    <property type="match status" value="3"/>
</dbReference>
<proteinExistence type="inferred from homology"/>
<sequence>MTAQIATSTLSSLTPKYTSATNATTTTRTTTAQASNTSSTTIKSPAAHTQKINSRPYNSRTNKKAYSSPCFQTVTRPVSPTIQSWDDEKSTTPTTSQTSPLTPPSSPTTSPARPSNQVVFETNGRLMSAKQDGNLKALMSEFAQMKKHNTPINLQTYSIVLEAQATLRREGSPLTVLIKVYDEMCASKSRPSPQLHAILIRTFCKRDVEVQKTVAMLKRQSARTGPQGRDDIALLEAENNIAKAVEIFKLAMATHPARSFDIDLFNQLLRVLSHYGSTVDAMFVYDQIEKMSITPTSATFAALINLFGRAGDLSSALRFFETYCSVKSQLGVHDASYVYNALVDSHLKCGLLDGALKVVETDMVRDNIKLTMIPFNSIIRHYCSHGEMAKAQELIERLKTDPEMPCPDASSYGPILSAYCQSIHSSTNVFESATKVYDDLIQTDISKSYGNLANYCLLCISHQHRHKALEVVDVMRASGLEPDPMLAERIVVSFSTKRETAQAIGALLTMIQSMSPRAVLKGSGHLVNAASEIMRTASSLRQSIDCLHVMGPVLNNSSINGIPNSLACLLMDTFSRVEYRGLLSASDCTVLCEAALLTMCDKKHQGVAAGFEDVVRQILASQHVAGLPSACVSSVSAHLRSSGHTELADEWKAALEYCPSQLVHPMSTESETISEDLMKLVMRSEVGEAIELLKREFVAKDRVPVAEVMRDAIALAGKQGHLDAALMLYHLSMDCYKNLGHVCRDRAVYMATNSVLIGCAQQGDMVLAKKYYDKLKQMGHYPDSNGYASLLLGSAQCATDEATDALIIHDEARRHGVKPTTFFYNVIISKLAKARKLDHALGLFEEMRQLKVAPNAITYGTIISACVRAGSEVHARRFFGEMLSSSVYQPRVGPFNNMMQFYVRQQPNRERVLEYFGEMRRRHIKPSVHTYKLLMEAYASMAPYDMPMAHRMLHDMERKDRLRPQATHYATLIYAYGTLQRDLKSAERVFEEMNKAKVQADEAVYQAMLDTLISNDCLERAEAMYHDQDMMGSIVKSSSPYIENLFIRGYGAKKQIHKAEQMFEAMTDDRQTTNNNNNNNEKVVVIREPSTFEAMVRAYLDNDMVVEAKRVLDLMVQREFPEKVVAVVADLVLD</sequence>
<evidence type="ECO:0000256" key="7">
    <source>
        <dbReference type="SAM" id="MobiDB-lite"/>
    </source>
</evidence>
<dbReference type="Pfam" id="PF13812">
    <property type="entry name" value="PPR_3"/>
    <property type="match status" value="3"/>
</dbReference>
<dbReference type="PANTHER" id="PTHR47447">
    <property type="entry name" value="OS03G0856100 PROTEIN"/>
    <property type="match status" value="1"/>
</dbReference>